<name>N6WYW2_9GAMM</name>
<comment type="similarity">
    <text evidence="1 4">Belongs to the aldehyde dehydrogenase family.</text>
</comment>
<dbReference type="PROSITE" id="PS00070">
    <property type="entry name" value="ALDEHYDE_DEHYDR_CYS"/>
    <property type="match status" value="1"/>
</dbReference>
<sequence>MRTSAEWKALSESVTLRGQAFIAGEFRDAVSGETFPSINPAAETKLADIASCDTADVDLAVTAARKAFDSGVWSDLAPGDRKRILLRFADLVEKHGDELAVLDSLDMGKPISEMISVDVPDSIDCLRWTAESIDKLYGEIAPTGNDTLGLISHEPAGVVAAITPWNYPLMMASWKIAPALAAGNSVILKPSEKSALSVLRLAELAKEAGIPDGVFNVLPGFGHTAGKALALHNDVNVLAFTGSSRVGGLLMEYAGQSNLKRVWIEAGGKSPMLVFEDCEDIEKAASTAAAAIFSNQGEVCIACSRLYVQSSIRERFTEALIEAAKVYRPRNPLDPETRMGALVDKTQLETVAGYIQSAIDEGARVLTGGVPVSTPGKGYFVEPTIIGDAQNHMRFVQEEIFGPVLAVGEFSDEAEAIRLANDNRYGLGASVWTANLSRAHRVSRKIQSGMVWVNGWGGGDSTMPFGGMKASGYGRDKSLHSLEKYTDLKTVWISL</sequence>
<protein>
    <submittedName>
        <fullName evidence="6">Aldehyde dehydrogenase</fullName>
    </submittedName>
</protein>
<accession>N6WYW2</accession>
<dbReference type="Gene3D" id="3.40.605.10">
    <property type="entry name" value="Aldehyde Dehydrogenase, Chain A, domain 1"/>
    <property type="match status" value="1"/>
</dbReference>
<proteinExistence type="inferred from homology"/>
<dbReference type="InterPro" id="IPR016160">
    <property type="entry name" value="Ald_DH_CS_CYS"/>
</dbReference>
<comment type="caution">
    <text evidence="6">The sequence shown here is derived from an EMBL/GenBank/DDBJ whole genome shotgun (WGS) entry which is preliminary data.</text>
</comment>
<dbReference type="RefSeq" id="WP_004582199.1">
    <property type="nucleotide sequence ID" value="NZ_AP028878.1"/>
</dbReference>
<dbReference type="eggNOG" id="COG1012">
    <property type="taxonomic scope" value="Bacteria"/>
</dbReference>
<keyword evidence="2 4" id="KW-0560">Oxidoreductase</keyword>
<dbReference type="EMBL" id="APLQ01000014">
    <property type="protein sequence ID" value="ENO13978.1"/>
    <property type="molecule type" value="Genomic_DNA"/>
</dbReference>
<dbReference type="PATRIC" id="fig|626887.3.peg.4270"/>
<organism evidence="6 7">
    <name type="scientific">Marinobacter nanhaiticus D15-8W</name>
    <dbReference type="NCBI Taxonomy" id="626887"/>
    <lineage>
        <taxon>Bacteria</taxon>
        <taxon>Pseudomonadati</taxon>
        <taxon>Pseudomonadota</taxon>
        <taxon>Gammaproteobacteria</taxon>
        <taxon>Pseudomonadales</taxon>
        <taxon>Marinobacteraceae</taxon>
        <taxon>Marinobacter</taxon>
    </lineage>
</organism>
<evidence type="ECO:0000259" key="5">
    <source>
        <dbReference type="Pfam" id="PF00171"/>
    </source>
</evidence>
<dbReference type="GO" id="GO:0004030">
    <property type="term" value="F:aldehyde dehydrogenase [NAD(P)+] activity"/>
    <property type="evidence" value="ECO:0007669"/>
    <property type="project" value="UniProtKB-ARBA"/>
</dbReference>
<reference evidence="6 7" key="1">
    <citation type="journal article" date="2013" name="Genome Announc.">
        <title>Genome Sequence of the Polycyclic Aromatic Hydrocarbon-Degrading Bacterium Strain Marinobacter nanhaiticus D15-8WT.</title>
        <authorList>
            <person name="Cui Z."/>
            <person name="Gao W."/>
            <person name="Li Q."/>
            <person name="Xu G."/>
            <person name="Zheng L."/>
        </authorList>
    </citation>
    <scope>NUCLEOTIDE SEQUENCE [LARGE SCALE GENOMIC DNA]</scope>
    <source>
        <strain evidence="6 7">D15-8W</strain>
    </source>
</reference>
<dbReference type="AlphaFoldDB" id="N6WYW2"/>
<dbReference type="InterPro" id="IPR016162">
    <property type="entry name" value="Ald_DH_N"/>
</dbReference>
<evidence type="ECO:0000256" key="4">
    <source>
        <dbReference type="RuleBase" id="RU003345"/>
    </source>
</evidence>
<dbReference type="InterPro" id="IPR016161">
    <property type="entry name" value="Ald_DH/histidinol_DH"/>
</dbReference>
<dbReference type="PROSITE" id="PS00687">
    <property type="entry name" value="ALDEHYDE_DEHYDR_GLU"/>
    <property type="match status" value="1"/>
</dbReference>
<keyword evidence="7" id="KW-1185">Reference proteome</keyword>
<dbReference type="OrthoDB" id="9812625at2"/>
<dbReference type="InterPro" id="IPR015590">
    <property type="entry name" value="Aldehyde_DH_dom"/>
</dbReference>
<dbReference type="Proteomes" id="UP000013165">
    <property type="component" value="Unassembled WGS sequence"/>
</dbReference>
<evidence type="ECO:0000313" key="7">
    <source>
        <dbReference type="Proteomes" id="UP000013165"/>
    </source>
</evidence>
<dbReference type="InterPro" id="IPR029510">
    <property type="entry name" value="Ald_DH_CS_GLU"/>
</dbReference>
<gene>
    <name evidence="6" type="ORF">J057_21320</name>
</gene>
<dbReference type="HOGENOM" id="CLU_005391_0_2_6"/>
<dbReference type="Pfam" id="PF00171">
    <property type="entry name" value="Aldedh"/>
    <property type="match status" value="1"/>
</dbReference>
<evidence type="ECO:0000313" key="6">
    <source>
        <dbReference type="EMBL" id="ENO13978.1"/>
    </source>
</evidence>
<dbReference type="FunFam" id="3.40.309.10:FF:000012">
    <property type="entry name" value="Betaine aldehyde dehydrogenase"/>
    <property type="match status" value="1"/>
</dbReference>
<dbReference type="STRING" id="626887.J057_21320"/>
<evidence type="ECO:0000256" key="3">
    <source>
        <dbReference type="PROSITE-ProRule" id="PRU10007"/>
    </source>
</evidence>
<dbReference type="CDD" id="cd07112">
    <property type="entry name" value="ALDH_GABALDH-PuuC"/>
    <property type="match status" value="1"/>
</dbReference>
<dbReference type="FunFam" id="3.40.605.10:FF:000001">
    <property type="entry name" value="Aldehyde dehydrogenase 1"/>
    <property type="match status" value="1"/>
</dbReference>
<evidence type="ECO:0000256" key="2">
    <source>
        <dbReference type="ARBA" id="ARBA00023002"/>
    </source>
</evidence>
<feature type="domain" description="Aldehyde dehydrogenase" evidence="5">
    <location>
        <begin position="29"/>
        <end position="491"/>
    </location>
</feature>
<dbReference type="SUPFAM" id="SSF53720">
    <property type="entry name" value="ALDH-like"/>
    <property type="match status" value="1"/>
</dbReference>
<dbReference type="Gene3D" id="3.40.309.10">
    <property type="entry name" value="Aldehyde Dehydrogenase, Chain A, domain 2"/>
    <property type="match status" value="1"/>
</dbReference>
<dbReference type="PANTHER" id="PTHR11699">
    <property type="entry name" value="ALDEHYDE DEHYDROGENASE-RELATED"/>
    <property type="match status" value="1"/>
</dbReference>
<dbReference type="InterPro" id="IPR016163">
    <property type="entry name" value="Ald_DH_C"/>
</dbReference>
<feature type="active site" evidence="3">
    <location>
        <position position="265"/>
    </location>
</feature>
<evidence type="ECO:0000256" key="1">
    <source>
        <dbReference type="ARBA" id="ARBA00009986"/>
    </source>
</evidence>